<name>A0A6J4JQV0_9CHLR</name>
<organism evidence="1">
    <name type="scientific">uncultured Chloroflexia bacterium</name>
    <dbReference type="NCBI Taxonomy" id="1672391"/>
    <lineage>
        <taxon>Bacteria</taxon>
        <taxon>Bacillati</taxon>
        <taxon>Chloroflexota</taxon>
        <taxon>Chloroflexia</taxon>
        <taxon>environmental samples</taxon>
    </lineage>
</organism>
<dbReference type="EMBL" id="CADCTR010001185">
    <property type="protein sequence ID" value="CAA9285190.1"/>
    <property type="molecule type" value="Genomic_DNA"/>
</dbReference>
<feature type="non-terminal residue" evidence="1">
    <location>
        <position position="60"/>
    </location>
</feature>
<sequence length="60" mass="6521">CSTAIRQLVSEHSPWMRKAADALSSTAWPGLQAIKPWRSQLKSRVVAPSRPVTSSSQAVC</sequence>
<gene>
    <name evidence="1" type="ORF">AVDCRST_MAG93-3473</name>
</gene>
<accession>A0A6J4JQV0</accession>
<reference evidence="1" key="1">
    <citation type="submission" date="2020-02" db="EMBL/GenBank/DDBJ databases">
        <authorList>
            <person name="Meier V. D."/>
        </authorList>
    </citation>
    <scope>NUCLEOTIDE SEQUENCE</scope>
    <source>
        <strain evidence="1">AVDCRST_MAG93</strain>
    </source>
</reference>
<feature type="non-terminal residue" evidence="1">
    <location>
        <position position="1"/>
    </location>
</feature>
<dbReference type="AlphaFoldDB" id="A0A6J4JQV0"/>
<evidence type="ECO:0000313" key="1">
    <source>
        <dbReference type="EMBL" id="CAA9285190.1"/>
    </source>
</evidence>
<proteinExistence type="predicted"/>
<protein>
    <submittedName>
        <fullName evidence="1">Uncharacterized protein</fullName>
    </submittedName>
</protein>